<reference evidence="1" key="1">
    <citation type="submission" date="2022-08" db="EMBL/GenBank/DDBJ databases">
        <title>Alicyclobacillus dauci DSM2870, complete genome.</title>
        <authorList>
            <person name="Wang Q."/>
            <person name="Cai R."/>
            <person name="Wang Z."/>
        </authorList>
    </citation>
    <scope>NUCLEOTIDE SEQUENCE</scope>
    <source>
        <strain evidence="1">DSM 28700</strain>
    </source>
</reference>
<sequence>MRKSTQTTWLEIASATSILGDYRRERDMHAEQTLMVKAVTPTGPRRKIPGQIATVVDSDVKTSV</sequence>
<proteinExistence type="predicted"/>
<evidence type="ECO:0000313" key="1">
    <source>
        <dbReference type="EMBL" id="WAH38496.1"/>
    </source>
</evidence>
<evidence type="ECO:0000313" key="2">
    <source>
        <dbReference type="Proteomes" id="UP001164803"/>
    </source>
</evidence>
<accession>A0ABY6Z8B1</accession>
<dbReference type="Proteomes" id="UP001164803">
    <property type="component" value="Chromosome"/>
</dbReference>
<protein>
    <submittedName>
        <fullName evidence="1">Uncharacterized protein</fullName>
    </submittedName>
</protein>
<dbReference type="EMBL" id="CP104064">
    <property type="protein sequence ID" value="WAH38496.1"/>
    <property type="molecule type" value="Genomic_DNA"/>
</dbReference>
<gene>
    <name evidence="1" type="ORF">NZD86_08445</name>
</gene>
<keyword evidence="2" id="KW-1185">Reference proteome</keyword>
<name>A0ABY6Z8B1_9BACL</name>
<dbReference type="RefSeq" id="WP_268046072.1">
    <property type="nucleotide sequence ID" value="NZ_CP104064.1"/>
</dbReference>
<organism evidence="1 2">
    <name type="scientific">Alicyclobacillus dauci</name>
    <dbReference type="NCBI Taxonomy" id="1475485"/>
    <lineage>
        <taxon>Bacteria</taxon>
        <taxon>Bacillati</taxon>
        <taxon>Bacillota</taxon>
        <taxon>Bacilli</taxon>
        <taxon>Bacillales</taxon>
        <taxon>Alicyclobacillaceae</taxon>
        <taxon>Alicyclobacillus</taxon>
    </lineage>
</organism>